<name>A0A9P5MW81_9AGAM</name>
<gene>
    <name evidence="2" type="ORF">DFH94DRAFT_793996</name>
</gene>
<dbReference type="Proteomes" id="UP000759537">
    <property type="component" value="Unassembled WGS sequence"/>
</dbReference>
<accession>A0A9P5MW81</accession>
<dbReference type="EMBL" id="WHVB01000008">
    <property type="protein sequence ID" value="KAF8480366.1"/>
    <property type="molecule type" value="Genomic_DNA"/>
</dbReference>
<sequence length="953" mass="107680">MHRRSGKRYIPCILPCPFKCRLFCKSASGLTQHRNICSFNPTNRCEWTPPSLHLNAPQTPPMTPLAFGPICHTPPTRQPHTPGTVSPHCYQWSVNGRGTRSRIHPFLDGQPCDDAGYDLPNDCSTPPREQRATDDYFPYSSRPEFELADFLFHKEQMGRKKISELMDIWATFQQSTNSEGDPVEGPPFASTQDLYNKIDSTEIGDVSWQVGCQDHHDTIDTVPCWKTESYDTWFCNPLKIAEAQLGNIDFAHEIDFGLKRVFSSQADRCQYSDFMSGNWAWQQADVIAVDPETHRSMFVPLILSSDKTTVSVVTGHNKYYPLYLSIGNVSKSFSLLGFLAIPKADKEYDDTLEFRKFRRQLFHMSLVHILQSVEPWMSKPHITRCGDGHLRCVIYGLGPYIADYPEQVLLACVVSGWCPKCTARPTNLDDDPTAILRSHEHTNMVLETFEDEPSTPWQGYGIISDVRAFTSFFPRANIHHLLSPDLLHQVIKGTFKDHLVDWVGEYLETVHGKMRAKEILADIDLWLPLFPGLHRFPEGCGFKQWTGDDSKALMKVYLPAIAGHVPARMVHAIGAFLEFCYLVRRLQIDSTTLEQIETAIARFQQEHTIFIETEVRIDFSLPQQHSLFHYRSLIQQFGAPNGLCSSITESRHITAVKQPWHHSNRNEPLGQMLLTNQRLDKLAASCVDFVARGMLQGPLLTSGLPIGPAPEPPSSEPGSSDGTQDAKAVDGITSVGDVKLARNPGTLDRLATYLGQPHLVEYLCCFLYDQVHPDAETCGMDIAEQLWIKVFHSATSTYYAPSDLSGTGGMHWERIHATPHWKGGPGRYDCVYVGKDVEAEGFHGLHVARVKLFFLFCIQQCAYSCALVEWFSTYSDSPCEDMGMWRVEPDYDVMGRCMCSVIHVDSILCSAHIIGVAGTQKLPKQFTYHDSPDTFRLFYVNKYADHHTHEIAF</sequence>
<evidence type="ECO:0000313" key="3">
    <source>
        <dbReference type="Proteomes" id="UP000759537"/>
    </source>
</evidence>
<dbReference type="Pfam" id="PF18759">
    <property type="entry name" value="Plavaka"/>
    <property type="match status" value="1"/>
</dbReference>
<feature type="region of interest" description="Disordered" evidence="1">
    <location>
        <begin position="701"/>
        <end position="727"/>
    </location>
</feature>
<reference evidence="2" key="1">
    <citation type="submission" date="2019-10" db="EMBL/GenBank/DDBJ databases">
        <authorList>
            <consortium name="DOE Joint Genome Institute"/>
            <person name="Kuo A."/>
            <person name="Miyauchi S."/>
            <person name="Kiss E."/>
            <person name="Drula E."/>
            <person name="Kohler A."/>
            <person name="Sanchez-Garcia M."/>
            <person name="Andreopoulos B."/>
            <person name="Barry K.W."/>
            <person name="Bonito G."/>
            <person name="Buee M."/>
            <person name="Carver A."/>
            <person name="Chen C."/>
            <person name="Cichocki N."/>
            <person name="Clum A."/>
            <person name="Culley D."/>
            <person name="Crous P.W."/>
            <person name="Fauchery L."/>
            <person name="Girlanda M."/>
            <person name="Hayes R."/>
            <person name="Keri Z."/>
            <person name="LaButti K."/>
            <person name="Lipzen A."/>
            <person name="Lombard V."/>
            <person name="Magnuson J."/>
            <person name="Maillard F."/>
            <person name="Morin E."/>
            <person name="Murat C."/>
            <person name="Nolan M."/>
            <person name="Ohm R."/>
            <person name="Pangilinan J."/>
            <person name="Pereira M."/>
            <person name="Perotto S."/>
            <person name="Peter M."/>
            <person name="Riley R."/>
            <person name="Sitrit Y."/>
            <person name="Stielow B."/>
            <person name="Szollosi G."/>
            <person name="Zifcakova L."/>
            <person name="Stursova M."/>
            <person name="Spatafora J.W."/>
            <person name="Tedersoo L."/>
            <person name="Vaario L.-M."/>
            <person name="Yamada A."/>
            <person name="Yan M."/>
            <person name="Wang P."/>
            <person name="Xu J."/>
            <person name="Bruns T."/>
            <person name="Baldrian P."/>
            <person name="Vilgalys R."/>
            <person name="Henrissat B."/>
            <person name="Grigoriev I.V."/>
            <person name="Hibbett D."/>
            <person name="Nagy L.G."/>
            <person name="Martin F.M."/>
        </authorList>
    </citation>
    <scope>NUCLEOTIDE SEQUENCE</scope>
    <source>
        <strain evidence="2">Prilba</strain>
    </source>
</reference>
<evidence type="ECO:0000313" key="2">
    <source>
        <dbReference type="EMBL" id="KAF8480366.1"/>
    </source>
</evidence>
<reference evidence="2" key="2">
    <citation type="journal article" date="2020" name="Nat. Commun.">
        <title>Large-scale genome sequencing of mycorrhizal fungi provides insights into the early evolution of symbiotic traits.</title>
        <authorList>
            <person name="Miyauchi S."/>
            <person name="Kiss E."/>
            <person name="Kuo A."/>
            <person name="Drula E."/>
            <person name="Kohler A."/>
            <person name="Sanchez-Garcia M."/>
            <person name="Morin E."/>
            <person name="Andreopoulos B."/>
            <person name="Barry K.W."/>
            <person name="Bonito G."/>
            <person name="Buee M."/>
            <person name="Carver A."/>
            <person name="Chen C."/>
            <person name="Cichocki N."/>
            <person name="Clum A."/>
            <person name="Culley D."/>
            <person name="Crous P.W."/>
            <person name="Fauchery L."/>
            <person name="Girlanda M."/>
            <person name="Hayes R.D."/>
            <person name="Keri Z."/>
            <person name="LaButti K."/>
            <person name="Lipzen A."/>
            <person name="Lombard V."/>
            <person name="Magnuson J."/>
            <person name="Maillard F."/>
            <person name="Murat C."/>
            <person name="Nolan M."/>
            <person name="Ohm R.A."/>
            <person name="Pangilinan J."/>
            <person name="Pereira M.F."/>
            <person name="Perotto S."/>
            <person name="Peter M."/>
            <person name="Pfister S."/>
            <person name="Riley R."/>
            <person name="Sitrit Y."/>
            <person name="Stielow J.B."/>
            <person name="Szollosi G."/>
            <person name="Zifcakova L."/>
            <person name="Stursova M."/>
            <person name="Spatafora J.W."/>
            <person name="Tedersoo L."/>
            <person name="Vaario L.M."/>
            <person name="Yamada A."/>
            <person name="Yan M."/>
            <person name="Wang P."/>
            <person name="Xu J."/>
            <person name="Bruns T."/>
            <person name="Baldrian P."/>
            <person name="Vilgalys R."/>
            <person name="Dunand C."/>
            <person name="Henrissat B."/>
            <person name="Grigoriev I.V."/>
            <person name="Hibbett D."/>
            <person name="Nagy L.G."/>
            <person name="Martin F.M."/>
        </authorList>
    </citation>
    <scope>NUCLEOTIDE SEQUENCE</scope>
    <source>
        <strain evidence="2">Prilba</strain>
    </source>
</reference>
<organism evidence="2 3">
    <name type="scientific">Russula ochroleuca</name>
    <dbReference type="NCBI Taxonomy" id="152965"/>
    <lineage>
        <taxon>Eukaryota</taxon>
        <taxon>Fungi</taxon>
        <taxon>Dikarya</taxon>
        <taxon>Basidiomycota</taxon>
        <taxon>Agaricomycotina</taxon>
        <taxon>Agaricomycetes</taxon>
        <taxon>Russulales</taxon>
        <taxon>Russulaceae</taxon>
        <taxon>Russula</taxon>
    </lineage>
</organism>
<dbReference type="InterPro" id="IPR041078">
    <property type="entry name" value="Plavaka"/>
</dbReference>
<comment type="caution">
    <text evidence="2">The sequence shown here is derived from an EMBL/GenBank/DDBJ whole genome shotgun (WGS) entry which is preliminary data.</text>
</comment>
<dbReference type="OrthoDB" id="3199698at2759"/>
<keyword evidence="3" id="KW-1185">Reference proteome</keyword>
<dbReference type="AlphaFoldDB" id="A0A9P5MW81"/>
<evidence type="ECO:0008006" key="4">
    <source>
        <dbReference type="Google" id="ProtNLM"/>
    </source>
</evidence>
<proteinExistence type="predicted"/>
<evidence type="ECO:0000256" key="1">
    <source>
        <dbReference type="SAM" id="MobiDB-lite"/>
    </source>
</evidence>
<protein>
    <recommendedName>
        <fullName evidence="4">C2H2-type domain-containing protein</fullName>
    </recommendedName>
</protein>